<dbReference type="PANTHER" id="PTHR10426:SF139">
    <property type="entry name" value="OS09G0374900 PROTEIN"/>
    <property type="match status" value="1"/>
</dbReference>
<dbReference type="PANTHER" id="PTHR10426">
    <property type="entry name" value="STRICTOSIDINE SYNTHASE-RELATED"/>
    <property type="match status" value="1"/>
</dbReference>
<keyword evidence="8" id="KW-1185">Reference proteome</keyword>
<name>A0AAV8H8H0_9POAL</name>
<dbReference type="Pfam" id="PF20067">
    <property type="entry name" value="SSL_N"/>
    <property type="match status" value="1"/>
</dbReference>
<comment type="similarity">
    <text evidence="2">Belongs to the strictosidine synthase family.</text>
</comment>
<keyword evidence="4" id="KW-0325">Glycoprotein</keyword>
<feature type="chain" id="PRO_5043687000" evidence="5">
    <location>
        <begin position="24"/>
        <end position="329"/>
    </location>
</feature>
<feature type="domain" description="Strictosidine synthase conserved region" evidence="6">
    <location>
        <begin position="147"/>
        <end position="234"/>
    </location>
</feature>
<gene>
    <name evidence="7" type="ORF">LUZ62_023633</name>
</gene>
<keyword evidence="3" id="KW-0926">Vacuole</keyword>
<sequence length="329" mass="35938">MKLSDLVPLIAIFVAFHPCIVVAYETKSIDTPGSISKLKLNKTVGPESVEFDPSGLGPYTGVSNGRILKWQGNWTDFAYNSMYRDRDCVENRNESKCGRPLGLRFNDVTGNLYVADAYLGLLSVGPKGGLVDVLATEAEGIPFKFLNGLDVDQLTGDVYFTDSSNHIVRSDYLLVVLSNDTTGRLLKYNPQSKELTVLKSNLMFPNGIVVSHDKSHLLVCSTTLCQINKFWIRGPKTGTLELFVDLPGYPDNITRDPRGGYWVAMSNLKGGDLAGAAPEHPVTFRLDQDGNILEALNGGLTTFISEVHEKNGLLWIGSVSNPYVGICSA</sequence>
<evidence type="ECO:0000313" key="7">
    <source>
        <dbReference type="EMBL" id="KAJ4811067.1"/>
    </source>
</evidence>
<dbReference type="SUPFAM" id="SSF63829">
    <property type="entry name" value="Calcium-dependent phosphotriesterase"/>
    <property type="match status" value="1"/>
</dbReference>
<comment type="caution">
    <text evidence="7">The sequence shown here is derived from an EMBL/GenBank/DDBJ whole genome shotgun (WGS) entry which is preliminary data.</text>
</comment>
<evidence type="ECO:0000256" key="5">
    <source>
        <dbReference type="SAM" id="SignalP"/>
    </source>
</evidence>
<dbReference type="GO" id="GO:0005773">
    <property type="term" value="C:vacuole"/>
    <property type="evidence" value="ECO:0007669"/>
    <property type="project" value="UniProtKB-SubCell"/>
</dbReference>
<evidence type="ECO:0000256" key="4">
    <source>
        <dbReference type="ARBA" id="ARBA00023180"/>
    </source>
</evidence>
<dbReference type="EMBL" id="JAMFTS010000001">
    <property type="protein sequence ID" value="KAJ4811067.1"/>
    <property type="molecule type" value="Genomic_DNA"/>
</dbReference>
<evidence type="ECO:0000256" key="2">
    <source>
        <dbReference type="ARBA" id="ARBA00009191"/>
    </source>
</evidence>
<reference evidence="7" key="1">
    <citation type="submission" date="2022-08" db="EMBL/GenBank/DDBJ databases">
        <authorList>
            <person name="Marques A."/>
        </authorList>
    </citation>
    <scope>NUCLEOTIDE SEQUENCE</scope>
    <source>
        <strain evidence="7">RhyPub2mFocal</strain>
        <tissue evidence="7">Leaves</tissue>
    </source>
</reference>
<organism evidence="7 8">
    <name type="scientific">Rhynchospora pubera</name>
    <dbReference type="NCBI Taxonomy" id="906938"/>
    <lineage>
        <taxon>Eukaryota</taxon>
        <taxon>Viridiplantae</taxon>
        <taxon>Streptophyta</taxon>
        <taxon>Embryophyta</taxon>
        <taxon>Tracheophyta</taxon>
        <taxon>Spermatophyta</taxon>
        <taxon>Magnoliopsida</taxon>
        <taxon>Liliopsida</taxon>
        <taxon>Poales</taxon>
        <taxon>Cyperaceae</taxon>
        <taxon>Cyperoideae</taxon>
        <taxon>Rhynchosporeae</taxon>
        <taxon>Rhynchospora</taxon>
    </lineage>
</organism>
<keyword evidence="5" id="KW-0732">Signal</keyword>
<dbReference type="GO" id="GO:0016787">
    <property type="term" value="F:hydrolase activity"/>
    <property type="evidence" value="ECO:0007669"/>
    <property type="project" value="TreeGrafter"/>
</dbReference>
<dbReference type="InterPro" id="IPR011042">
    <property type="entry name" value="6-blade_b-propeller_TolB-like"/>
</dbReference>
<comment type="subcellular location">
    <subcellularLocation>
        <location evidence="1">Vacuole</location>
    </subcellularLocation>
</comment>
<evidence type="ECO:0000256" key="1">
    <source>
        <dbReference type="ARBA" id="ARBA00004116"/>
    </source>
</evidence>
<dbReference type="InterPro" id="IPR018119">
    <property type="entry name" value="Strictosidine_synth_cons-reg"/>
</dbReference>
<proteinExistence type="inferred from homology"/>
<dbReference type="Gene3D" id="2.120.10.30">
    <property type="entry name" value="TolB, C-terminal domain"/>
    <property type="match status" value="1"/>
</dbReference>
<dbReference type="AlphaFoldDB" id="A0AAV8H8H0"/>
<protein>
    <submittedName>
        <fullName evidence="7">Strictosidine synthase</fullName>
    </submittedName>
</protein>
<dbReference type="FunFam" id="2.120.10.30:FF:000055">
    <property type="entry name" value="Protein STRICTOSIDINE SYNTHASE-LIKE 11"/>
    <property type="match status" value="1"/>
</dbReference>
<dbReference type="GO" id="GO:0012505">
    <property type="term" value="C:endomembrane system"/>
    <property type="evidence" value="ECO:0007669"/>
    <property type="project" value="TreeGrafter"/>
</dbReference>
<feature type="signal peptide" evidence="5">
    <location>
        <begin position="1"/>
        <end position="23"/>
    </location>
</feature>
<dbReference type="Proteomes" id="UP001140206">
    <property type="component" value="Chromosome 1"/>
</dbReference>
<evidence type="ECO:0000259" key="6">
    <source>
        <dbReference type="Pfam" id="PF03088"/>
    </source>
</evidence>
<evidence type="ECO:0000256" key="3">
    <source>
        <dbReference type="ARBA" id="ARBA00022554"/>
    </source>
</evidence>
<accession>A0AAV8H8H0</accession>
<dbReference type="Pfam" id="PF03088">
    <property type="entry name" value="Str_synth"/>
    <property type="match status" value="1"/>
</dbReference>
<evidence type="ECO:0000313" key="8">
    <source>
        <dbReference type="Proteomes" id="UP001140206"/>
    </source>
</evidence>